<organism evidence="1 2">
    <name type="scientific">Thiothrix lacustris</name>
    <dbReference type="NCBI Taxonomy" id="525917"/>
    <lineage>
        <taxon>Bacteria</taxon>
        <taxon>Pseudomonadati</taxon>
        <taxon>Pseudomonadota</taxon>
        <taxon>Gammaproteobacteria</taxon>
        <taxon>Thiotrichales</taxon>
        <taxon>Thiotrichaceae</taxon>
        <taxon>Thiothrix</taxon>
    </lineage>
</organism>
<comment type="caution">
    <text evidence="1">The sequence shown here is derived from an EMBL/GenBank/DDBJ whole genome shotgun (WGS) entry which is preliminary data.</text>
</comment>
<dbReference type="EMBL" id="MTEJ01000802">
    <property type="protein sequence ID" value="OQW97516.1"/>
    <property type="molecule type" value="Genomic_DNA"/>
</dbReference>
<dbReference type="AlphaFoldDB" id="A0A1Y1Q6V7"/>
<name>A0A1Y1Q6V7_9GAMM</name>
<accession>A0A1Y1Q6V7</accession>
<dbReference type="Proteomes" id="UP000192491">
    <property type="component" value="Unassembled WGS sequence"/>
</dbReference>
<proteinExistence type="predicted"/>
<gene>
    <name evidence="1" type="ORF">BWK73_54230</name>
</gene>
<dbReference type="PROSITE" id="PS51257">
    <property type="entry name" value="PROKAR_LIPOPROTEIN"/>
    <property type="match status" value="1"/>
</dbReference>
<sequence length="92" mass="9648">MARALIRWCCACLVLLGLGGCTPEPSGTRLQVKAIGVLDRFAPFEPVVGSAEIALFAARNEYEGFQFVITAGGRGAAKVQSACFPVTQCGGR</sequence>
<evidence type="ECO:0000313" key="1">
    <source>
        <dbReference type="EMBL" id="OQW97516.1"/>
    </source>
</evidence>
<evidence type="ECO:0000313" key="2">
    <source>
        <dbReference type="Proteomes" id="UP000192491"/>
    </source>
</evidence>
<protein>
    <submittedName>
        <fullName evidence="1">Uncharacterized protein</fullName>
    </submittedName>
</protein>
<reference evidence="1 2" key="1">
    <citation type="submission" date="2017-01" db="EMBL/GenBank/DDBJ databases">
        <title>Novel large sulfur bacteria in the metagenomes of groundwater-fed chemosynthetic microbial mats in the Lake Huron basin.</title>
        <authorList>
            <person name="Sharrar A.M."/>
            <person name="Flood B.E."/>
            <person name="Bailey J.V."/>
            <person name="Jones D.S."/>
            <person name="Biddanda B."/>
            <person name="Ruberg S.A."/>
            <person name="Marcus D.N."/>
            <person name="Dick G.J."/>
        </authorList>
    </citation>
    <scope>NUCLEOTIDE SEQUENCE [LARGE SCALE GENOMIC DNA]</scope>
    <source>
        <strain evidence="1">A8</strain>
    </source>
</reference>